<protein>
    <recommendedName>
        <fullName evidence="5">Prokineticin domain-containing protein</fullName>
    </recommendedName>
</protein>
<evidence type="ECO:0000256" key="3">
    <source>
        <dbReference type="ARBA" id="ARBA00023157"/>
    </source>
</evidence>
<evidence type="ECO:0000259" key="5">
    <source>
        <dbReference type="Pfam" id="PF06607"/>
    </source>
</evidence>
<proteinExistence type="predicted"/>
<dbReference type="GO" id="GO:0005576">
    <property type="term" value="C:extracellular region"/>
    <property type="evidence" value="ECO:0007669"/>
    <property type="project" value="UniProtKB-SubCell"/>
</dbReference>
<evidence type="ECO:0000256" key="2">
    <source>
        <dbReference type="ARBA" id="ARBA00022525"/>
    </source>
</evidence>
<organism evidence="6">
    <name type="scientific">Scylla olivacea</name>
    <name type="common">Orange mud crab</name>
    <name type="synonym">Cancer olivacea</name>
    <dbReference type="NCBI Taxonomy" id="85551"/>
    <lineage>
        <taxon>Eukaryota</taxon>
        <taxon>Metazoa</taxon>
        <taxon>Ecdysozoa</taxon>
        <taxon>Arthropoda</taxon>
        <taxon>Crustacea</taxon>
        <taxon>Multicrustacea</taxon>
        <taxon>Malacostraca</taxon>
        <taxon>Eumalacostraca</taxon>
        <taxon>Eucarida</taxon>
        <taxon>Decapoda</taxon>
        <taxon>Pleocyemata</taxon>
        <taxon>Brachyura</taxon>
        <taxon>Eubrachyura</taxon>
        <taxon>Portunoidea</taxon>
        <taxon>Portunidae</taxon>
        <taxon>Portuninae</taxon>
        <taxon>Scylla</taxon>
    </lineage>
</organism>
<dbReference type="AlphaFoldDB" id="A0A0P4VS94"/>
<feature type="domain" description="Prokineticin" evidence="5">
    <location>
        <begin position="7"/>
        <end position="102"/>
    </location>
</feature>
<dbReference type="EMBL" id="GDRN01101922">
    <property type="protein sequence ID" value="JAI58293.1"/>
    <property type="molecule type" value="Transcribed_RNA"/>
</dbReference>
<keyword evidence="2" id="KW-0964">Secreted</keyword>
<keyword evidence="4" id="KW-0732">Signal</keyword>
<name>A0A0P4VS94_SCYOL</name>
<comment type="subcellular location">
    <subcellularLocation>
        <location evidence="1">Secreted</location>
    </subcellularLocation>
</comment>
<feature type="chain" id="PRO_5006070040" description="Prokineticin domain-containing protein" evidence="4">
    <location>
        <begin position="21"/>
        <end position="127"/>
    </location>
</feature>
<evidence type="ECO:0000256" key="4">
    <source>
        <dbReference type="SAM" id="SignalP"/>
    </source>
</evidence>
<sequence length="127" mass="13623">MDGSRLLLLAVAVAVAGVTASTKGDFAGCTHNDQCGPLSCCRLGRMRYSIPTCSPLGAVGSYCYPSNTGPTSHGLHYPNNIYVEIEAAHLGLCPCQPGLVCYMGECRPEDEVTTYSREHSSHSLEYY</sequence>
<dbReference type="Pfam" id="PF06607">
    <property type="entry name" value="Prokineticin"/>
    <property type="match status" value="1"/>
</dbReference>
<feature type="signal peptide" evidence="4">
    <location>
        <begin position="1"/>
        <end position="20"/>
    </location>
</feature>
<dbReference type="InterPro" id="IPR023569">
    <property type="entry name" value="Prokineticin_domain"/>
</dbReference>
<evidence type="ECO:0000313" key="6">
    <source>
        <dbReference type="EMBL" id="JAI58293.1"/>
    </source>
</evidence>
<accession>A0A0P4VS94</accession>
<dbReference type="Gene3D" id="2.10.80.10">
    <property type="entry name" value="Lipase, subunit A"/>
    <property type="match status" value="1"/>
</dbReference>
<evidence type="ECO:0000256" key="1">
    <source>
        <dbReference type="ARBA" id="ARBA00004613"/>
    </source>
</evidence>
<reference evidence="6" key="1">
    <citation type="submission" date="2015-09" db="EMBL/GenBank/DDBJ databases">
        <title>Scylla olivacea transcriptome.</title>
        <authorList>
            <person name="Ikhwanuddin M."/>
        </authorList>
    </citation>
    <scope>NUCLEOTIDE SEQUENCE</scope>
</reference>
<keyword evidence="3" id="KW-1015">Disulfide bond</keyword>